<organism evidence="2 3">
    <name type="scientific">Cordylochernes scorpioides</name>
    <dbReference type="NCBI Taxonomy" id="51811"/>
    <lineage>
        <taxon>Eukaryota</taxon>
        <taxon>Metazoa</taxon>
        <taxon>Ecdysozoa</taxon>
        <taxon>Arthropoda</taxon>
        <taxon>Chelicerata</taxon>
        <taxon>Arachnida</taxon>
        <taxon>Pseudoscorpiones</taxon>
        <taxon>Cheliferoidea</taxon>
        <taxon>Chernetidae</taxon>
        <taxon>Cordylochernes</taxon>
    </lineage>
</organism>
<dbReference type="Gene3D" id="1.20.1070.10">
    <property type="entry name" value="Rhodopsin 7-helix transmembrane proteins"/>
    <property type="match status" value="1"/>
</dbReference>
<dbReference type="SUPFAM" id="SSF81321">
    <property type="entry name" value="Family A G protein-coupled receptor-like"/>
    <property type="match status" value="1"/>
</dbReference>
<keyword evidence="3" id="KW-1185">Reference proteome</keyword>
<proteinExistence type="predicted"/>
<accession>A0ABY6KUB2</accession>
<sequence>MNRFSTSVCVMCRYPAVHVVASVLAWMSSVINPIIYAALNRQYRHAYLRLCGLVTRRDMSLASSVSRSGSGGYAKTLVSDVFVFHSQSSRGHFQKKPRPDSTNIA</sequence>
<name>A0ABY6KUB2_9ARAC</name>
<protein>
    <recommendedName>
        <fullName evidence="4">G-protein coupled receptors family 1 profile domain-containing protein</fullName>
    </recommendedName>
</protein>
<dbReference type="EMBL" id="CP092871">
    <property type="protein sequence ID" value="UYV72426.1"/>
    <property type="molecule type" value="Genomic_DNA"/>
</dbReference>
<evidence type="ECO:0000256" key="1">
    <source>
        <dbReference type="SAM" id="Phobius"/>
    </source>
</evidence>
<dbReference type="Proteomes" id="UP001235939">
    <property type="component" value="Chromosome 09"/>
</dbReference>
<keyword evidence="1" id="KW-0472">Membrane</keyword>
<evidence type="ECO:0000313" key="2">
    <source>
        <dbReference type="EMBL" id="UYV72426.1"/>
    </source>
</evidence>
<feature type="transmembrane region" description="Helical" evidence="1">
    <location>
        <begin position="20"/>
        <end position="39"/>
    </location>
</feature>
<reference evidence="2 3" key="1">
    <citation type="submission" date="2022-01" db="EMBL/GenBank/DDBJ databases">
        <title>A chromosomal length assembly of Cordylochernes scorpioides.</title>
        <authorList>
            <person name="Zeh D."/>
            <person name="Zeh J."/>
        </authorList>
    </citation>
    <scope>NUCLEOTIDE SEQUENCE [LARGE SCALE GENOMIC DNA]</scope>
    <source>
        <strain evidence="2">IN4F17</strain>
        <tissue evidence="2">Whole Body</tissue>
    </source>
</reference>
<gene>
    <name evidence="2" type="ORF">LAZ67_9003093</name>
</gene>
<evidence type="ECO:0008006" key="4">
    <source>
        <dbReference type="Google" id="ProtNLM"/>
    </source>
</evidence>
<keyword evidence="1" id="KW-0812">Transmembrane</keyword>
<keyword evidence="1" id="KW-1133">Transmembrane helix</keyword>
<evidence type="ECO:0000313" key="3">
    <source>
        <dbReference type="Proteomes" id="UP001235939"/>
    </source>
</evidence>